<keyword evidence="6 11" id="KW-0418">Kinase</keyword>
<feature type="transmembrane region" description="Helical" evidence="8">
    <location>
        <begin position="154"/>
        <end position="176"/>
    </location>
</feature>
<comment type="caution">
    <text evidence="11">The sequence shown here is derived from an EMBL/GenBank/DDBJ whole genome shotgun (WGS) entry which is preliminary data.</text>
</comment>
<dbReference type="SUPFAM" id="SSF55874">
    <property type="entry name" value="ATPase domain of HSP90 chaperone/DNA topoisomerase II/histidine kinase"/>
    <property type="match status" value="1"/>
</dbReference>
<dbReference type="Gene3D" id="1.10.287.130">
    <property type="match status" value="1"/>
</dbReference>
<evidence type="ECO:0000256" key="3">
    <source>
        <dbReference type="ARBA" id="ARBA00012438"/>
    </source>
</evidence>
<dbReference type="GO" id="GO:0016020">
    <property type="term" value="C:membrane"/>
    <property type="evidence" value="ECO:0007669"/>
    <property type="project" value="UniProtKB-SubCell"/>
</dbReference>
<evidence type="ECO:0000259" key="9">
    <source>
        <dbReference type="PROSITE" id="PS50109"/>
    </source>
</evidence>
<evidence type="ECO:0000256" key="5">
    <source>
        <dbReference type="ARBA" id="ARBA00022679"/>
    </source>
</evidence>
<dbReference type="InterPro" id="IPR036097">
    <property type="entry name" value="HisK_dim/P_sf"/>
</dbReference>
<evidence type="ECO:0000259" key="10">
    <source>
        <dbReference type="PROSITE" id="PS50885"/>
    </source>
</evidence>
<dbReference type="Gene3D" id="3.30.565.10">
    <property type="entry name" value="Histidine kinase-like ATPase, C-terminal domain"/>
    <property type="match status" value="1"/>
</dbReference>
<sequence length="566" mass="64068">MSLFARFKLFCQQNPLGIRLLTAILICSSAITLVATGTQLWIDYRYEVSAIDERLRQIENSSLKSLSNSLWEISPAQVQVQLDGLIQLPDVRYLSISSQYGDAYAAGKKPIHGPLLHRYYELTHTNHKGEEVPVGDLTLIISLDDVYRRLGDKVLLILASQGIKTFLVSVFILSIFHHLVTRHLSTMAGYARRLKLDQLESSLILSRSERRDDELSDVVSAMNSMRESIQTDVRKREEAERSLAQMNQQLEQLNSDLESRVEQRTRQLAERGRELESRGLLLEERSRQLEERTLELEMRNHDLEDALIRLKSAQQQLVESEKMAALGELVAGVAHEINTPIGIGFTSATFLADQARQATQKNPEDRFASLTLESSELIGQHLERAAQLVRAFKQVSVDQSSEQRRKFDLICYLDEILLSLRPGLKTCQPEINISGPDSLWLDSYPGSFYQIFSNLILNSVIHGFEHQSGGRIDIQVSLIDATDITSAEQSPQWLEIEYKDNGKGIPEGWETRLFEPFITSKRNQGCSGLGMHISYNLVHQLLQGSIQCQPSEQGVFFRIKVPACCE</sequence>
<dbReference type="Proteomes" id="UP000565262">
    <property type="component" value="Unassembled WGS sequence"/>
</dbReference>
<dbReference type="CDD" id="cd00082">
    <property type="entry name" value="HisKA"/>
    <property type="match status" value="1"/>
</dbReference>
<name>A0A839IRB6_9GAMM</name>
<comment type="catalytic activity">
    <reaction evidence="1">
        <text>ATP + protein L-histidine = ADP + protein N-phospho-L-histidine.</text>
        <dbReference type="EC" id="2.7.13.3"/>
    </reaction>
</comment>
<keyword evidence="8" id="KW-0472">Membrane</keyword>
<organism evidence="11 12">
    <name type="scientific">Oceanospirillum sediminis</name>
    <dbReference type="NCBI Taxonomy" id="2760088"/>
    <lineage>
        <taxon>Bacteria</taxon>
        <taxon>Pseudomonadati</taxon>
        <taxon>Pseudomonadota</taxon>
        <taxon>Gammaproteobacteria</taxon>
        <taxon>Oceanospirillales</taxon>
        <taxon>Oceanospirillaceae</taxon>
        <taxon>Oceanospirillum</taxon>
    </lineage>
</organism>
<dbReference type="AlphaFoldDB" id="A0A839IRB6"/>
<keyword evidence="7" id="KW-0175">Coiled coil</keyword>
<evidence type="ECO:0000256" key="4">
    <source>
        <dbReference type="ARBA" id="ARBA00022553"/>
    </source>
</evidence>
<dbReference type="PROSITE" id="PS50109">
    <property type="entry name" value="HIS_KIN"/>
    <property type="match status" value="1"/>
</dbReference>
<dbReference type="InterPro" id="IPR003594">
    <property type="entry name" value="HATPase_dom"/>
</dbReference>
<evidence type="ECO:0000256" key="6">
    <source>
        <dbReference type="ARBA" id="ARBA00022777"/>
    </source>
</evidence>
<dbReference type="Pfam" id="PF17149">
    <property type="entry name" value="CHASE5"/>
    <property type="match status" value="1"/>
</dbReference>
<accession>A0A839IRB6</accession>
<protein>
    <recommendedName>
        <fullName evidence="3">histidine kinase</fullName>
        <ecNumber evidence="3">2.7.13.3</ecNumber>
    </recommendedName>
</protein>
<proteinExistence type="predicted"/>
<dbReference type="GO" id="GO:0000155">
    <property type="term" value="F:phosphorelay sensor kinase activity"/>
    <property type="evidence" value="ECO:0007669"/>
    <property type="project" value="InterPro"/>
</dbReference>
<comment type="subcellular location">
    <subcellularLocation>
        <location evidence="2">Membrane</location>
    </subcellularLocation>
</comment>
<dbReference type="Pfam" id="PF02518">
    <property type="entry name" value="HATPase_c"/>
    <property type="match status" value="1"/>
</dbReference>
<dbReference type="InterPro" id="IPR003661">
    <property type="entry name" value="HisK_dim/P_dom"/>
</dbReference>
<dbReference type="InterPro" id="IPR033414">
    <property type="entry name" value="Sensor_dom"/>
</dbReference>
<feature type="coiled-coil region" evidence="7">
    <location>
        <begin position="229"/>
        <end position="323"/>
    </location>
</feature>
<keyword evidence="4" id="KW-0597">Phosphoprotein</keyword>
<dbReference type="RefSeq" id="WP_182809620.1">
    <property type="nucleotide sequence ID" value="NZ_JACJFM010000019.1"/>
</dbReference>
<evidence type="ECO:0000256" key="1">
    <source>
        <dbReference type="ARBA" id="ARBA00000085"/>
    </source>
</evidence>
<dbReference type="InterPro" id="IPR005467">
    <property type="entry name" value="His_kinase_dom"/>
</dbReference>
<keyword evidence="12" id="KW-1185">Reference proteome</keyword>
<gene>
    <name evidence="11" type="ORF">H4O21_14660</name>
</gene>
<dbReference type="PANTHER" id="PTHR43065">
    <property type="entry name" value="SENSOR HISTIDINE KINASE"/>
    <property type="match status" value="1"/>
</dbReference>
<dbReference type="Gene3D" id="6.10.340.10">
    <property type="match status" value="1"/>
</dbReference>
<dbReference type="SUPFAM" id="SSF47384">
    <property type="entry name" value="Homodimeric domain of signal transducing histidine kinase"/>
    <property type="match status" value="1"/>
</dbReference>
<evidence type="ECO:0000313" key="12">
    <source>
        <dbReference type="Proteomes" id="UP000565262"/>
    </source>
</evidence>
<dbReference type="InterPro" id="IPR003660">
    <property type="entry name" value="HAMP_dom"/>
</dbReference>
<evidence type="ECO:0000256" key="8">
    <source>
        <dbReference type="SAM" id="Phobius"/>
    </source>
</evidence>
<evidence type="ECO:0000313" key="11">
    <source>
        <dbReference type="EMBL" id="MBB1487845.1"/>
    </source>
</evidence>
<dbReference type="EMBL" id="JACJFM010000019">
    <property type="protein sequence ID" value="MBB1487845.1"/>
    <property type="molecule type" value="Genomic_DNA"/>
</dbReference>
<dbReference type="InterPro" id="IPR036890">
    <property type="entry name" value="HATPase_C_sf"/>
</dbReference>
<keyword evidence="5" id="KW-0808">Transferase</keyword>
<dbReference type="CDD" id="cd00075">
    <property type="entry name" value="HATPase"/>
    <property type="match status" value="1"/>
</dbReference>
<reference evidence="11 12" key="1">
    <citation type="submission" date="2020-08" db="EMBL/GenBank/DDBJ databases">
        <title>Oceanospirillum sp. nov. isolated from marine sediment.</title>
        <authorList>
            <person name="Ji X."/>
        </authorList>
    </citation>
    <scope>NUCLEOTIDE SEQUENCE [LARGE SCALE GENOMIC DNA]</scope>
    <source>
        <strain evidence="11 12">D5</strain>
    </source>
</reference>
<dbReference type="SMART" id="SM00387">
    <property type="entry name" value="HATPase_c"/>
    <property type="match status" value="1"/>
</dbReference>
<dbReference type="PROSITE" id="PS50885">
    <property type="entry name" value="HAMP"/>
    <property type="match status" value="1"/>
</dbReference>
<evidence type="ECO:0000256" key="2">
    <source>
        <dbReference type="ARBA" id="ARBA00004370"/>
    </source>
</evidence>
<dbReference type="InterPro" id="IPR004358">
    <property type="entry name" value="Sig_transdc_His_kin-like_C"/>
</dbReference>
<keyword evidence="8" id="KW-0812">Transmembrane</keyword>
<dbReference type="PRINTS" id="PR00344">
    <property type="entry name" value="BCTRLSENSOR"/>
</dbReference>
<feature type="transmembrane region" description="Helical" evidence="8">
    <location>
        <begin position="20"/>
        <end position="42"/>
    </location>
</feature>
<feature type="domain" description="HAMP" evidence="10">
    <location>
        <begin position="178"/>
        <end position="234"/>
    </location>
</feature>
<feature type="domain" description="Histidine kinase" evidence="9">
    <location>
        <begin position="332"/>
        <end position="565"/>
    </location>
</feature>
<dbReference type="EC" id="2.7.13.3" evidence="3"/>
<evidence type="ECO:0000256" key="7">
    <source>
        <dbReference type="SAM" id="Coils"/>
    </source>
</evidence>
<keyword evidence="8" id="KW-1133">Transmembrane helix</keyword>